<evidence type="ECO:0000259" key="7">
    <source>
        <dbReference type="Pfam" id="PF05175"/>
    </source>
</evidence>
<evidence type="ECO:0000313" key="10">
    <source>
        <dbReference type="Proteomes" id="UP000779900"/>
    </source>
</evidence>
<dbReference type="PANTHER" id="PTHR18895:SF74">
    <property type="entry name" value="MTRF1L RELEASE FACTOR GLUTAMINE METHYLTRANSFERASE"/>
    <property type="match status" value="1"/>
</dbReference>
<evidence type="ECO:0000313" key="9">
    <source>
        <dbReference type="EMBL" id="MBM3330241.1"/>
    </source>
</evidence>
<dbReference type="HAMAP" id="MF_02126">
    <property type="entry name" value="RF_methyltr_PrmC"/>
    <property type="match status" value="1"/>
</dbReference>
<proteinExistence type="inferred from homology"/>
<feature type="binding site" evidence="5">
    <location>
        <position position="213"/>
    </location>
    <ligand>
        <name>S-adenosyl-L-methionine</name>
        <dbReference type="ChEBI" id="CHEBI:59789"/>
    </ligand>
</feature>
<feature type="domain" description="Release factor glutamine methyltransferase N-terminal" evidence="8">
    <location>
        <begin position="27"/>
        <end position="89"/>
    </location>
</feature>
<evidence type="ECO:0000256" key="1">
    <source>
        <dbReference type="ARBA" id="ARBA00022603"/>
    </source>
</evidence>
<dbReference type="NCBIfam" id="TIGR00536">
    <property type="entry name" value="hemK_fam"/>
    <property type="match status" value="1"/>
</dbReference>
<comment type="caution">
    <text evidence="5">Lacks conserved residue(s) required for the propagation of feature annotation.</text>
</comment>
<dbReference type="InterPro" id="IPR007848">
    <property type="entry name" value="Small_mtfrase_dom"/>
</dbReference>
<dbReference type="InterPro" id="IPR019874">
    <property type="entry name" value="RF_methyltr_PrmC"/>
</dbReference>
<name>A0A937XDR4_UNCW3</name>
<dbReference type="Proteomes" id="UP000779900">
    <property type="component" value="Unassembled WGS sequence"/>
</dbReference>
<comment type="similarity">
    <text evidence="5">Belongs to the protein N5-glutamine methyltransferase family. PrmC subfamily.</text>
</comment>
<feature type="binding site" evidence="5">
    <location>
        <begin position="213"/>
        <end position="216"/>
    </location>
    <ligand>
        <name>substrate</name>
    </ligand>
</feature>
<evidence type="ECO:0000256" key="2">
    <source>
        <dbReference type="ARBA" id="ARBA00022679"/>
    </source>
</evidence>
<evidence type="ECO:0000256" key="5">
    <source>
        <dbReference type="HAMAP-Rule" id="MF_02126"/>
    </source>
</evidence>
<feature type="binding site" evidence="5">
    <location>
        <begin position="142"/>
        <end position="146"/>
    </location>
    <ligand>
        <name>S-adenosyl-L-methionine</name>
        <dbReference type="ChEBI" id="CHEBI:59789"/>
    </ligand>
</feature>
<comment type="catalytic activity">
    <reaction evidence="4 5">
        <text>L-glutaminyl-[peptide chain release factor] + S-adenosyl-L-methionine = N(5)-methyl-L-glutaminyl-[peptide chain release factor] + S-adenosyl-L-homocysteine + H(+)</text>
        <dbReference type="Rhea" id="RHEA:42896"/>
        <dbReference type="Rhea" id="RHEA-COMP:10271"/>
        <dbReference type="Rhea" id="RHEA-COMP:10272"/>
        <dbReference type="ChEBI" id="CHEBI:15378"/>
        <dbReference type="ChEBI" id="CHEBI:30011"/>
        <dbReference type="ChEBI" id="CHEBI:57856"/>
        <dbReference type="ChEBI" id="CHEBI:59789"/>
        <dbReference type="ChEBI" id="CHEBI:61891"/>
        <dbReference type="EC" id="2.1.1.297"/>
    </reaction>
</comment>
<keyword evidence="3 5" id="KW-0949">S-adenosyl-L-methionine</keyword>
<accession>A0A937XDR4</accession>
<gene>
    <name evidence="5 9" type="primary">prmC</name>
    <name evidence="9" type="ORF">FJY68_00135</name>
</gene>
<dbReference type="InterPro" id="IPR029063">
    <property type="entry name" value="SAM-dependent_MTases_sf"/>
</dbReference>
<dbReference type="GO" id="GO:0032259">
    <property type="term" value="P:methylation"/>
    <property type="evidence" value="ECO:0007669"/>
    <property type="project" value="UniProtKB-KW"/>
</dbReference>
<evidence type="ECO:0000259" key="8">
    <source>
        <dbReference type="Pfam" id="PF17827"/>
    </source>
</evidence>
<organism evidence="9 10">
    <name type="scientific">candidate division WOR-3 bacterium</name>
    <dbReference type="NCBI Taxonomy" id="2052148"/>
    <lineage>
        <taxon>Bacteria</taxon>
        <taxon>Bacteria division WOR-3</taxon>
    </lineage>
</organism>
<dbReference type="PROSITE" id="PS00092">
    <property type="entry name" value="N6_MTASE"/>
    <property type="match status" value="1"/>
</dbReference>
<evidence type="ECO:0000256" key="3">
    <source>
        <dbReference type="ARBA" id="ARBA00022691"/>
    </source>
</evidence>
<dbReference type="AlphaFoldDB" id="A0A937XDR4"/>
<dbReference type="GO" id="GO:0003676">
    <property type="term" value="F:nucleic acid binding"/>
    <property type="evidence" value="ECO:0007669"/>
    <property type="project" value="InterPro"/>
</dbReference>
<dbReference type="CDD" id="cd02440">
    <property type="entry name" value="AdoMet_MTases"/>
    <property type="match status" value="1"/>
</dbReference>
<dbReference type="InterPro" id="IPR050320">
    <property type="entry name" value="N5-glutamine_MTase"/>
</dbReference>
<dbReference type="EC" id="2.1.1.297" evidence="5"/>
<feature type="domain" description="Methyltransferase small" evidence="7">
    <location>
        <begin position="134"/>
        <end position="216"/>
    </location>
</feature>
<evidence type="ECO:0000256" key="6">
    <source>
        <dbReference type="SAM" id="MobiDB-lite"/>
    </source>
</evidence>
<reference evidence="9" key="1">
    <citation type="submission" date="2019-03" db="EMBL/GenBank/DDBJ databases">
        <title>Lake Tanganyika Metagenome-Assembled Genomes (MAGs).</title>
        <authorList>
            <person name="Tran P."/>
        </authorList>
    </citation>
    <scope>NUCLEOTIDE SEQUENCE</scope>
    <source>
        <strain evidence="9">K_DeepCast_150m_m2_040</strain>
    </source>
</reference>
<comment type="caution">
    <text evidence="9">The sequence shown here is derived from an EMBL/GenBank/DDBJ whole genome shotgun (WGS) entry which is preliminary data.</text>
</comment>
<dbReference type="SUPFAM" id="SSF53335">
    <property type="entry name" value="S-adenosyl-L-methionine-dependent methyltransferases"/>
    <property type="match status" value="1"/>
</dbReference>
<keyword evidence="2 5" id="KW-0808">Transferase</keyword>
<dbReference type="GO" id="GO:0102559">
    <property type="term" value="F:peptide chain release factor N(5)-glutamine methyltransferase activity"/>
    <property type="evidence" value="ECO:0007669"/>
    <property type="project" value="UniProtKB-EC"/>
</dbReference>
<protein>
    <recommendedName>
        <fullName evidence="5">Release factor glutamine methyltransferase</fullName>
        <shortName evidence="5">RF MTase</shortName>
        <ecNumber evidence="5">2.1.1.297</ecNumber>
    </recommendedName>
    <alternativeName>
        <fullName evidence="5">N5-glutamine methyltransferase PrmC</fullName>
    </alternativeName>
    <alternativeName>
        <fullName evidence="5">Protein-(glutamine-N5) MTase PrmC</fullName>
    </alternativeName>
    <alternativeName>
        <fullName evidence="5">Protein-glutamine N-methyltransferase PrmC</fullName>
    </alternativeName>
</protein>
<feature type="binding site" evidence="5">
    <location>
        <position position="165"/>
    </location>
    <ligand>
        <name>S-adenosyl-L-methionine</name>
        <dbReference type="ChEBI" id="CHEBI:59789"/>
    </ligand>
</feature>
<evidence type="ECO:0000256" key="4">
    <source>
        <dbReference type="ARBA" id="ARBA00048391"/>
    </source>
</evidence>
<comment type="function">
    <text evidence="5">Methylates the class 1 translation termination release factors RF1/PrfA and RF2/PrfB on the glutamine residue of the universally conserved GGQ motif.</text>
</comment>
<dbReference type="EMBL" id="VGIR01000001">
    <property type="protein sequence ID" value="MBM3330241.1"/>
    <property type="molecule type" value="Genomic_DNA"/>
</dbReference>
<dbReference type="Gene3D" id="1.10.8.10">
    <property type="entry name" value="DNA helicase RuvA subunit, C-terminal domain"/>
    <property type="match status" value="1"/>
</dbReference>
<sequence length="301" mass="33377">MSEPSRRTRNLATKPPRHKGPEVRIDSAELLKEASGAIPRSDAEYLLMHLLQVPRHELYLRRPVTAREAARFRRLVSLARSGEPVQYLTHSAPFLDFQVQVDHRVLIPRPETEELVARTLSKLKSEARSRKPKARTMAVDFGTGSGCIAIALARALPQASILAVDASVAALAVARRNVVRHSLGDKVRLAQARNMDDRILSRLRGRLDLLISNPPYIPTRRLARLQPSVRREPRLALDGGPKGANIVAMLVAHGPTLLKPGGLLAVEVDATHESAVRKLAPHTEVERDLAGRVRYAFLRRS</sequence>
<dbReference type="NCBIfam" id="TIGR03534">
    <property type="entry name" value="RF_mod_PrmC"/>
    <property type="match status" value="1"/>
</dbReference>
<dbReference type="InterPro" id="IPR002052">
    <property type="entry name" value="DNA_methylase_N6_adenine_CS"/>
</dbReference>
<keyword evidence="1 5" id="KW-0489">Methyltransferase</keyword>
<dbReference type="Pfam" id="PF17827">
    <property type="entry name" value="PrmC_N"/>
    <property type="match status" value="1"/>
</dbReference>
<feature type="region of interest" description="Disordered" evidence="6">
    <location>
        <begin position="1"/>
        <end position="21"/>
    </location>
</feature>
<dbReference type="InterPro" id="IPR040758">
    <property type="entry name" value="PrmC_N"/>
</dbReference>
<dbReference type="Pfam" id="PF05175">
    <property type="entry name" value="MTS"/>
    <property type="match status" value="1"/>
</dbReference>
<dbReference type="InterPro" id="IPR004556">
    <property type="entry name" value="HemK-like"/>
</dbReference>
<dbReference type="Gene3D" id="3.40.50.150">
    <property type="entry name" value="Vaccinia Virus protein VP39"/>
    <property type="match status" value="1"/>
</dbReference>
<dbReference type="PANTHER" id="PTHR18895">
    <property type="entry name" value="HEMK METHYLTRANSFERASE"/>
    <property type="match status" value="1"/>
</dbReference>